<accession>X1FNG1</accession>
<gene>
    <name evidence="1" type="ORF">S03H2_12657</name>
</gene>
<organism evidence="1">
    <name type="scientific">marine sediment metagenome</name>
    <dbReference type="NCBI Taxonomy" id="412755"/>
    <lineage>
        <taxon>unclassified sequences</taxon>
        <taxon>metagenomes</taxon>
        <taxon>ecological metagenomes</taxon>
    </lineage>
</organism>
<feature type="non-terminal residue" evidence="1">
    <location>
        <position position="1"/>
    </location>
</feature>
<proteinExistence type="predicted"/>
<protein>
    <submittedName>
        <fullName evidence="1">Uncharacterized protein</fullName>
    </submittedName>
</protein>
<evidence type="ECO:0000313" key="1">
    <source>
        <dbReference type="EMBL" id="GAH47231.1"/>
    </source>
</evidence>
<name>X1FNG1_9ZZZZ</name>
<reference evidence="1" key="1">
    <citation type="journal article" date="2014" name="Front. Microbiol.">
        <title>High frequency of phylogenetically diverse reductive dehalogenase-homologous genes in deep subseafloor sedimentary metagenomes.</title>
        <authorList>
            <person name="Kawai M."/>
            <person name="Futagami T."/>
            <person name="Toyoda A."/>
            <person name="Takaki Y."/>
            <person name="Nishi S."/>
            <person name="Hori S."/>
            <person name="Arai W."/>
            <person name="Tsubouchi T."/>
            <person name="Morono Y."/>
            <person name="Uchiyama I."/>
            <person name="Ito T."/>
            <person name="Fujiyama A."/>
            <person name="Inagaki F."/>
            <person name="Takami H."/>
        </authorList>
    </citation>
    <scope>NUCLEOTIDE SEQUENCE</scope>
    <source>
        <strain evidence="1">Expedition CK06-06</strain>
    </source>
</reference>
<sequence length="159" mass="18551">HNIKDYKLGRVTKIKGISKTSRKVSADTYITYNQVGIRQALHKGTLEGMTWRKVTKHLKRLYEKGIRSSEGDIQPLIMLYSVDDNWLDFKAMVERYGETALYRDKWLDSYLGSSFTTDNAFIGVKEDLRPVDRMAIAYERQLARHNGEMIYQRGRGIRQ</sequence>
<dbReference type="EMBL" id="BARU01006434">
    <property type="protein sequence ID" value="GAH47231.1"/>
    <property type="molecule type" value="Genomic_DNA"/>
</dbReference>
<dbReference type="AlphaFoldDB" id="X1FNG1"/>
<comment type="caution">
    <text evidence="1">The sequence shown here is derived from an EMBL/GenBank/DDBJ whole genome shotgun (WGS) entry which is preliminary data.</text>
</comment>